<dbReference type="SUPFAM" id="SSF144232">
    <property type="entry name" value="HIT/MYND zinc finger-like"/>
    <property type="match status" value="1"/>
</dbReference>
<name>A0ABM5H3U9_DRORH</name>
<dbReference type="InterPro" id="IPR046824">
    <property type="entry name" value="Mss51-like_C"/>
</dbReference>
<dbReference type="GeneID" id="108040902"/>
<dbReference type="PANTHER" id="PTHR28069">
    <property type="entry name" value="GH20023P"/>
    <property type="match status" value="1"/>
</dbReference>
<dbReference type="EnsemblMetazoa" id="XM_017118568.2">
    <property type="protein sequence ID" value="XP_016974057.2"/>
    <property type="gene ID" value="LOC108040902"/>
</dbReference>
<reference evidence="2" key="2">
    <citation type="submission" date="2025-05" db="UniProtKB">
        <authorList>
            <consortium name="EnsemblMetazoa"/>
        </authorList>
    </citation>
    <scope>IDENTIFICATION</scope>
</reference>
<protein>
    <recommendedName>
        <fullName evidence="1">Mitochondrial splicing suppressor 51-like C-terminal domain-containing protein</fullName>
    </recommendedName>
</protein>
<dbReference type="Proteomes" id="UP001652680">
    <property type="component" value="Unassembled WGS sequence"/>
</dbReference>
<dbReference type="PANTHER" id="PTHR28069:SF2">
    <property type="entry name" value="GH20023P"/>
    <property type="match status" value="1"/>
</dbReference>
<dbReference type="RefSeq" id="XP_016974057.2">
    <property type="nucleotide sequence ID" value="XM_017118568.2"/>
</dbReference>
<dbReference type="Pfam" id="PF20179">
    <property type="entry name" value="MSS51_C"/>
    <property type="match status" value="1"/>
</dbReference>
<proteinExistence type="predicted"/>
<accession>A0ABM5H3U9</accession>
<dbReference type="EnsemblMetazoa" id="XM_044459326.1">
    <property type="protein sequence ID" value="XP_044315261.1"/>
    <property type="gene ID" value="LOC108040902"/>
</dbReference>
<organism evidence="2 3">
    <name type="scientific">Drosophila rhopaloa</name>
    <name type="common">Fruit fly</name>
    <dbReference type="NCBI Taxonomy" id="1041015"/>
    <lineage>
        <taxon>Eukaryota</taxon>
        <taxon>Metazoa</taxon>
        <taxon>Ecdysozoa</taxon>
        <taxon>Arthropoda</taxon>
        <taxon>Hexapoda</taxon>
        <taxon>Insecta</taxon>
        <taxon>Pterygota</taxon>
        <taxon>Neoptera</taxon>
        <taxon>Endopterygota</taxon>
        <taxon>Diptera</taxon>
        <taxon>Brachycera</taxon>
        <taxon>Muscomorpha</taxon>
        <taxon>Ephydroidea</taxon>
        <taxon>Drosophilidae</taxon>
        <taxon>Drosophila</taxon>
        <taxon>Sophophora</taxon>
    </lineage>
</organism>
<dbReference type="RefSeq" id="XP_044315261.1">
    <property type="nucleotide sequence ID" value="XM_044459326.1"/>
</dbReference>
<sequence length="471" mass="53729">MTTSNPPFPLRCYVCVNNVGQIWNKVKLTTEPKKMTKNLLKLPKLLEKAHVKAKVICRGCKMQQYCSVPHLIADRPGHQPLCQVLRDLQKFMNIEHPLLLHGRISDRSKLQFVISQLKLILWIKLGRPLAPRENQLIGNPVICDVCFSTDALQACEGCAGVAYCSGHLHLVKDIHSPKECRTLALIATPLRQLDCLQNITKFYEGSSLTETHLIDAFFKATSLNISEKPIIDLEEYQLLATCSSFSGIASLCLALTHIFWVSSPDKAFIVYVVGATEEHLRYFQIMHLQFLFLHYPNIRHLELMFIGKSLEKMEAIKGVLSVNNLKRTVIKRFYPLTFSQFSSIYNVDPTLIFMLQPDFIGTGNITQDLVKALQVQTEETEFFSWIDCLSSIVQLFGIPICYTSISKVQAKSDFTAINMVAKKKKIAVKRVYNLTDNPFREIIPFHNPSPENNERIVYENNYLEVVFTKNK</sequence>
<evidence type="ECO:0000313" key="2">
    <source>
        <dbReference type="EnsemblMetazoa" id="XP_016974057.2"/>
    </source>
</evidence>
<evidence type="ECO:0000259" key="1">
    <source>
        <dbReference type="Pfam" id="PF20179"/>
    </source>
</evidence>
<evidence type="ECO:0000313" key="3">
    <source>
        <dbReference type="Proteomes" id="UP001652680"/>
    </source>
</evidence>
<reference evidence="3" key="1">
    <citation type="journal article" date="2021" name="Elife">
        <title>Highly contiguous assemblies of 101 drosophilid genomes.</title>
        <authorList>
            <person name="Kim B.Y."/>
            <person name="Wang J.R."/>
            <person name="Miller D.E."/>
            <person name="Barmina O."/>
            <person name="Delaney E."/>
            <person name="Thompson A."/>
            <person name="Comeault A.A."/>
            <person name="Peede D."/>
            <person name="D'Agostino E.R."/>
            <person name="Pelaez J."/>
            <person name="Aguilar J.M."/>
            <person name="Haji D."/>
            <person name="Matsunaga T."/>
            <person name="Armstrong E.E."/>
            <person name="Zych M."/>
            <person name="Ogawa Y."/>
            <person name="Stamenkovic-Radak M."/>
            <person name="Jelic M."/>
            <person name="Veselinovic M.S."/>
            <person name="Tanaskovic M."/>
            <person name="Eric P."/>
            <person name="Gao J.J."/>
            <person name="Katoh T.K."/>
            <person name="Toda M.J."/>
            <person name="Watabe H."/>
            <person name="Watada M."/>
            <person name="Davis J.S."/>
            <person name="Moyle L.C."/>
            <person name="Manoli G."/>
            <person name="Bertolini E."/>
            <person name="Kostal V."/>
            <person name="Hawley R.S."/>
            <person name="Takahashi A."/>
            <person name="Jones C.D."/>
            <person name="Price D.K."/>
            <person name="Whiteman N."/>
            <person name="Kopp A."/>
            <person name="Matute D.R."/>
            <person name="Petrov D.A."/>
        </authorList>
    </citation>
    <scope>NUCLEOTIDE SEQUENCE [LARGE SCALE GENOMIC DNA]</scope>
</reference>
<feature type="domain" description="Mitochondrial splicing suppressor 51-like C-terminal" evidence="1">
    <location>
        <begin position="264"/>
        <end position="447"/>
    </location>
</feature>
<keyword evidence="3" id="KW-1185">Reference proteome</keyword>